<dbReference type="Proteomes" id="UP000620104">
    <property type="component" value="Unassembled WGS sequence"/>
</dbReference>
<comment type="caution">
    <text evidence="3">The sequence shown here is derived from an EMBL/GenBank/DDBJ whole genome shotgun (WGS) entry which is preliminary data.</text>
</comment>
<evidence type="ECO:0000313" key="3">
    <source>
        <dbReference type="EMBL" id="GHJ85641.1"/>
    </source>
</evidence>
<protein>
    <submittedName>
        <fullName evidence="3">Uncharacterized protein</fullName>
    </submittedName>
</protein>
<feature type="compositionally biased region" description="Polar residues" evidence="2">
    <location>
        <begin position="96"/>
        <end position="108"/>
    </location>
</feature>
<evidence type="ECO:0000313" key="4">
    <source>
        <dbReference type="Proteomes" id="UP000620104"/>
    </source>
</evidence>
<dbReference type="OrthoDB" id="10256179at2759"/>
<evidence type="ECO:0000256" key="1">
    <source>
        <dbReference type="PROSITE-ProRule" id="PRU00235"/>
    </source>
</evidence>
<dbReference type="GO" id="GO:0005743">
    <property type="term" value="C:mitochondrial inner membrane"/>
    <property type="evidence" value="ECO:0007669"/>
    <property type="project" value="TreeGrafter"/>
</dbReference>
<dbReference type="AlphaFoldDB" id="A0A8H3TRI7"/>
<feature type="repeat" description="RCC1" evidence="1">
    <location>
        <begin position="378"/>
        <end position="438"/>
    </location>
</feature>
<evidence type="ECO:0000256" key="2">
    <source>
        <dbReference type="SAM" id="MobiDB-lite"/>
    </source>
</evidence>
<name>A0A8H3TRI7_9TREE</name>
<gene>
    <name evidence="3" type="ORF">NliqN6_2043</name>
</gene>
<organism evidence="3 4">
    <name type="scientific">Naganishia liquefaciens</name>
    <dbReference type="NCBI Taxonomy" id="104408"/>
    <lineage>
        <taxon>Eukaryota</taxon>
        <taxon>Fungi</taxon>
        <taxon>Dikarya</taxon>
        <taxon>Basidiomycota</taxon>
        <taxon>Agaricomycotina</taxon>
        <taxon>Tremellomycetes</taxon>
        <taxon>Filobasidiales</taxon>
        <taxon>Filobasidiaceae</taxon>
        <taxon>Naganishia</taxon>
    </lineage>
</organism>
<dbReference type="SUPFAM" id="SSF50985">
    <property type="entry name" value="RCC1/BLIP-II"/>
    <property type="match status" value="1"/>
</dbReference>
<sequence length="642" mass="67553">MSYSRLSPRLRNLPFTAAAASAALGVYVYYTQPSSQIRNDTQPVNPIDVKNDGLEIRPKVAGKVKTTGATAEAIAQAGEHAVWVWGNNRNNTLLPPLSGSTSAQSTIKTARPTPYIPRDTPLRDLVLAEQYAAAVDAKGDLWLWGNGYWDDAPGNMGVHVEQSHLGDRAKAQKSLRGKNITSLAASPNKIYALSSSGDIYAVASSRVLQHSRLLSQNGNAESPKSSSWWDTFGLGRIGKAFAQDPGVDCVKLGVSGDGLKKGERFTSLVAGKSHILALTSAGRTFSMGLNPNGNSHSQLGTRTILPIGNPEHNPSSPQPLVPLLASTSPAQEVISALPPSHDIRYSTKLNQITSLSGIDIIQIAAGENTSFFRTRGEGRVLGLGANAFGQIGLGAMSSVDIVPVPTEIVLAKAYPGGTTLKCLNVAAGANNTYFTVERSATGQPHMRYVDLLAVGSGLTGTLGNGLWSSANGSPVKVKTVSGLQEYSEATQSFVPLDIAKVSVSSSPTPHVFATLHTVALSDAAGVQSKMYGNDCMTWGAGTDYQLGNGRRSNLSVPQHLPPLKGAAKGVIDALGNSDPAPVARETTLGSGTVSPMPHSRLQLHAGKADAYDLEGNLIKRNVPAEQTIYAGHNASAVYWKIV</sequence>
<dbReference type="EMBL" id="BLZA01000013">
    <property type="protein sequence ID" value="GHJ85641.1"/>
    <property type="molecule type" value="Genomic_DNA"/>
</dbReference>
<proteinExistence type="predicted"/>
<reference evidence="3" key="1">
    <citation type="submission" date="2020-07" db="EMBL/GenBank/DDBJ databases">
        <title>Draft Genome Sequence of a Deep-Sea Yeast, Naganishia (Cryptococcus) liquefaciens strain N6.</title>
        <authorList>
            <person name="Han Y.W."/>
            <person name="Kajitani R."/>
            <person name="Morimoto H."/>
            <person name="Parhat M."/>
            <person name="Tsubouchi H."/>
            <person name="Bakenova O."/>
            <person name="Ogata M."/>
            <person name="Argunhan B."/>
            <person name="Aoki R."/>
            <person name="Kajiwara S."/>
            <person name="Itoh T."/>
            <person name="Iwasaki H."/>
        </authorList>
    </citation>
    <scope>NUCLEOTIDE SEQUENCE</scope>
    <source>
        <strain evidence="3">N6</strain>
    </source>
</reference>
<dbReference type="Gene3D" id="2.130.10.30">
    <property type="entry name" value="Regulator of chromosome condensation 1/beta-lactamase-inhibitor protein II"/>
    <property type="match status" value="1"/>
</dbReference>
<dbReference type="InterPro" id="IPR009091">
    <property type="entry name" value="RCC1/BLIP-II"/>
</dbReference>
<accession>A0A8H3TRI7</accession>
<dbReference type="PANTHER" id="PTHR47563:SF1">
    <property type="entry name" value="PROTEIN FMP25, MITOCHONDRIAL"/>
    <property type="match status" value="1"/>
</dbReference>
<dbReference type="PROSITE" id="PS50012">
    <property type="entry name" value="RCC1_3"/>
    <property type="match status" value="1"/>
</dbReference>
<dbReference type="InterPro" id="IPR053245">
    <property type="entry name" value="MitoProcess-Associated"/>
</dbReference>
<dbReference type="InterPro" id="IPR000408">
    <property type="entry name" value="Reg_chr_condens"/>
</dbReference>
<dbReference type="GO" id="GO:0034551">
    <property type="term" value="P:mitochondrial respiratory chain complex III assembly"/>
    <property type="evidence" value="ECO:0007669"/>
    <property type="project" value="TreeGrafter"/>
</dbReference>
<dbReference type="PANTHER" id="PTHR47563">
    <property type="entry name" value="PROTEIN FMP25, MITOCHONDRIAL"/>
    <property type="match status" value="1"/>
</dbReference>
<dbReference type="Pfam" id="PF00415">
    <property type="entry name" value="RCC1"/>
    <property type="match status" value="1"/>
</dbReference>
<feature type="region of interest" description="Disordered" evidence="2">
    <location>
        <begin position="96"/>
        <end position="115"/>
    </location>
</feature>
<keyword evidence="4" id="KW-1185">Reference proteome</keyword>